<organism evidence="2 3">
    <name type="scientific">Pleurodeles waltl</name>
    <name type="common">Iberian ribbed newt</name>
    <dbReference type="NCBI Taxonomy" id="8319"/>
    <lineage>
        <taxon>Eukaryota</taxon>
        <taxon>Metazoa</taxon>
        <taxon>Chordata</taxon>
        <taxon>Craniata</taxon>
        <taxon>Vertebrata</taxon>
        <taxon>Euteleostomi</taxon>
        <taxon>Amphibia</taxon>
        <taxon>Batrachia</taxon>
        <taxon>Caudata</taxon>
        <taxon>Salamandroidea</taxon>
        <taxon>Salamandridae</taxon>
        <taxon>Pleurodelinae</taxon>
        <taxon>Pleurodeles</taxon>
    </lineage>
</organism>
<protein>
    <submittedName>
        <fullName evidence="2">Uncharacterized protein</fullName>
    </submittedName>
</protein>
<gene>
    <name evidence="2" type="ORF">NDU88_002777</name>
</gene>
<evidence type="ECO:0000256" key="1">
    <source>
        <dbReference type="SAM" id="MobiDB-lite"/>
    </source>
</evidence>
<name>A0AAV7NIV7_PLEWA</name>
<reference evidence="2" key="1">
    <citation type="journal article" date="2022" name="bioRxiv">
        <title>Sequencing and chromosome-scale assembly of the giantPleurodeles waltlgenome.</title>
        <authorList>
            <person name="Brown T."/>
            <person name="Elewa A."/>
            <person name="Iarovenko S."/>
            <person name="Subramanian E."/>
            <person name="Araus A.J."/>
            <person name="Petzold A."/>
            <person name="Susuki M."/>
            <person name="Suzuki K.-i.T."/>
            <person name="Hayashi T."/>
            <person name="Toyoda A."/>
            <person name="Oliveira C."/>
            <person name="Osipova E."/>
            <person name="Leigh N.D."/>
            <person name="Simon A."/>
            <person name="Yun M.H."/>
        </authorList>
    </citation>
    <scope>NUCLEOTIDE SEQUENCE</scope>
    <source>
        <strain evidence="2">20211129_DDA</strain>
        <tissue evidence="2">Liver</tissue>
    </source>
</reference>
<sequence length="265" mass="28911">MRSSAAGPNIVFTPQRDQGRCGEVLRPPEGTALIAQLALLLELWLIVAWLESRFQTCAPIRQQIPGSLPHVPGARRPARGGVAVAGGLWLADHSHKPLAAATLPREGNTRMPPNSEPFMQPGLIPDTEDRVEVTEAVAQCFPRYGNGGLRGLRSVAQKCDCGNLASSIRVPQQYLPSGQTRWWSKARNQLERVQRLVGLLPLQDGRDPSSPEHPSTRLDGASGSEGCLPYSPGIQPLSLLLAIPMEGADIRFHNTPFRSLICTWW</sequence>
<dbReference type="AlphaFoldDB" id="A0AAV7NIV7"/>
<dbReference type="EMBL" id="JANPWB010000012">
    <property type="protein sequence ID" value="KAJ1114542.1"/>
    <property type="molecule type" value="Genomic_DNA"/>
</dbReference>
<feature type="compositionally biased region" description="Basic and acidic residues" evidence="1">
    <location>
        <begin position="204"/>
        <end position="216"/>
    </location>
</feature>
<proteinExistence type="predicted"/>
<accession>A0AAV7NIV7</accession>
<evidence type="ECO:0000313" key="3">
    <source>
        <dbReference type="Proteomes" id="UP001066276"/>
    </source>
</evidence>
<keyword evidence="3" id="KW-1185">Reference proteome</keyword>
<dbReference type="Proteomes" id="UP001066276">
    <property type="component" value="Chromosome 8"/>
</dbReference>
<comment type="caution">
    <text evidence="2">The sequence shown here is derived from an EMBL/GenBank/DDBJ whole genome shotgun (WGS) entry which is preliminary data.</text>
</comment>
<feature type="region of interest" description="Disordered" evidence="1">
    <location>
        <begin position="201"/>
        <end position="223"/>
    </location>
</feature>
<evidence type="ECO:0000313" key="2">
    <source>
        <dbReference type="EMBL" id="KAJ1114542.1"/>
    </source>
</evidence>